<evidence type="ECO:0000313" key="3">
    <source>
        <dbReference type="Proteomes" id="UP000235116"/>
    </source>
</evidence>
<name>A0A2K9LPF5_9GAMM</name>
<dbReference type="KEGG" id="kak:Kalk_18100"/>
<gene>
    <name evidence="2" type="ORF">Kalk_18100</name>
</gene>
<organism evidence="2 3">
    <name type="scientific">Ketobacter alkanivorans</name>
    <dbReference type="NCBI Taxonomy" id="1917421"/>
    <lineage>
        <taxon>Bacteria</taxon>
        <taxon>Pseudomonadati</taxon>
        <taxon>Pseudomonadota</taxon>
        <taxon>Gammaproteobacteria</taxon>
        <taxon>Pseudomonadales</taxon>
        <taxon>Ketobacteraceae</taxon>
        <taxon>Ketobacter</taxon>
    </lineage>
</organism>
<dbReference type="AlphaFoldDB" id="A0A2K9LPF5"/>
<sequence length="799" mass="86272">MGNIVRRSGNPLNWIAKACSMLGIVLASSVTVAAGISPASSCNPLAVETCGLPFPSDVFRNTVGRYNFSDTILDKRTSGNVRTLLPARIQFPASFQPSKIFNDSTGFSALGPVLFELNDWPLSDIPKDGEGYLHVYNMRTGARVPMVVSLSDAAQPERDLRETRPVIIGWPRSRLEFGEKYIAVLYKSSLNAGFYSNSGVELFTPSEGVQKALAGNAGWLLNYVYGTPISAMESIGVDKNDVLSFTWFTVRKESEVVDPMMSMVNAALAYPNYIRNLQATTALGDPDYGLVTLKGDVSLVNFRSPDGGVYPPYQYIPDASRRVTDFVLTLPKWDKAEPIPISVWGHGLGNFKELTRSGYIMGDRLGVATIAIDHPNHGSRVTNFDSLKEPHISLAVTSPLTIMQLLGMFVQATVDHNVVISSAKYSLPQVLANWSNSDYPNIPALDGSRIMFDGMSLGAMLGVAIGATAPELDGAYLVNGAGSMMQIFSESTFWDDFTSNVIPQNMSGAELTFVLAMMQHYVDIGDGNNFAHLYRNPPQGRSPRPIGMHYSLGDGSMTNDATRATAEISDLPLLKEVIEAEPTLRFGDEGLDGFENGFGLVQSGFGLAAADETLNALREFDIGNTLGLDDVSVLSGLLGVDGNIPEGVPFADYLGPLLGQNDANSIDNIVSAIYEGEADDFLTHFNRGGTAAVHRAIDWRCEVMNLDTERCNAAKQLAVEDAENGGGLGDIIPGGTGDQTDQIGDMINEGLSNIQVTEGSAGAIEWVMLIMLGLIFAHRQYRAGVVPVRVRRSDRGARD</sequence>
<protein>
    <recommendedName>
        <fullName evidence="4">Bacterial virulence factor lipase N-terminal domain-containing protein</fullName>
    </recommendedName>
</protein>
<proteinExistence type="predicted"/>
<evidence type="ECO:0000313" key="2">
    <source>
        <dbReference type="EMBL" id="AUM14218.1"/>
    </source>
</evidence>
<evidence type="ECO:0008006" key="4">
    <source>
        <dbReference type="Google" id="ProtNLM"/>
    </source>
</evidence>
<dbReference type="InterPro" id="IPR029058">
    <property type="entry name" value="AB_hydrolase_fold"/>
</dbReference>
<dbReference type="SUPFAM" id="SSF53474">
    <property type="entry name" value="alpha/beta-Hydrolases"/>
    <property type="match status" value="1"/>
</dbReference>
<dbReference type="Proteomes" id="UP000235116">
    <property type="component" value="Chromosome"/>
</dbReference>
<feature type="chain" id="PRO_5014752684" description="Bacterial virulence factor lipase N-terminal domain-containing protein" evidence="1">
    <location>
        <begin position="34"/>
        <end position="799"/>
    </location>
</feature>
<dbReference type="Gene3D" id="3.40.50.1820">
    <property type="entry name" value="alpha/beta hydrolase"/>
    <property type="match status" value="1"/>
</dbReference>
<evidence type="ECO:0000256" key="1">
    <source>
        <dbReference type="SAM" id="SignalP"/>
    </source>
</evidence>
<keyword evidence="3" id="KW-1185">Reference proteome</keyword>
<feature type="signal peptide" evidence="1">
    <location>
        <begin position="1"/>
        <end position="33"/>
    </location>
</feature>
<reference evidence="3" key="1">
    <citation type="submission" date="2017-08" db="EMBL/GenBank/DDBJ databases">
        <title>Direct submision.</title>
        <authorList>
            <person name="Kim S.-J."/>
            <person name="Rhee S.-K."/>
        </authorList>
    </citation>
    <scope>NUCLEOTIDE SEQUENCE [LARGE SCALE GENOMIC DNA]</scope>
    <source>
        <strain evidence="3">GI5</strain>
    </source>
</reference>
<accession>A0A2K9LPF5</accession>
<dbReference type="EMBL" id="CP022684">
    <property type="protein sequence ID" value="AUM14218.1"/>
    <property type="molecule type" value="Genomic_DNA"/>
</dbReference>
<keyword evidence="1" id="KW-0732">Signal</keyword>